<evidence type="ECO:0000256" key="1">
    <source>
        <dbReference type="SAM" id="Phobius"/>
    </source>
</evidence>
<dbReference type="InterPro" id="IPR051624">
    <property type="entry name" value="RMD1/Sad1-interacting"/>
</dbReference>
<dbReference type="PANTHER" id="PTHR16255">
    <property type="entry name" value="REQUIRED FOR MEIOTIC NUCLEAR DIVISION PROTEIN 1 HOMOLOG"/>
    <property type="match status" value="1"/>
</dbReference>
<dbReference type="AlphaFoldDB" id="A0A2M7H2Z8"/>
<sequence>MQQVFAQHTGKITLSKQSAHFSLRRLQRHFKQNGRNIVRYPDLLVDVTPEQLVAYSSSGIIVHWGEESPQIDALMSELAECDAVEDALNEPYIASYEYLFEPGVPAVIDEVTDVISIPVFDLNSLVALSSAYVKSVQIDYNELVVDRLVEELKFVPSVLAKRGVVRMKGKKAGKLLGKILVVQHTLSTSLLAKDYPEYVWQNPDHVAFYKMVVGFFDVQERWEVLREKLEILHSTAELLRSDKESSTMLFLEWIIVLLFILDIAVYLFEGWL</sequence>
<protein>
    <recommendedName>
        <fullName evidence="2">DUF155 domain-containing protein</fullName>
    </recommendedName>
</protein>
<dbReference type="Pfam" id="PF02582">
    <property type="entry name" value="DUF155"/>
    <property type="match status" value="1"/>
</dbReference>
<dbReference type="PANTHER" id="PTHR16255:SF1">
    <property type="entry name" value="REQUIRED FOR MEIOTIC NUCLEAR DIVISION PROTEIN 1 HOMOLOG"/>
    <property type="match status" value="1"/>
</dbReference>
<dbReference type="EMBL" id="PFGC01000046">
    <property type="protein sequence ID" value="PIW36601.1"/>
    <property type="molecule type" value="Genomic_DNA"/>
</dbReference>
<evidence type="ECO:0000313" key="4">
    <source>
        <dbReference type="Proteomes" id="UP000230292"/>
    </source>
</evidence>
<organism evidence="3 4">
    <name type="scientific">Candidatus Kerfeldbacteria bacterium CG15_BIG_FIL_POST_REV_8_21_14_020_45_12</name>
    <dbReference type="NCBI Taxonomy" id="2014247"/>
    <lineage>
        <taxon>Bacteria</taxon>
        <taxon>Candidatus Kerfeldiibacteriota</taxon>
    </lineage>
</organism>
<evidence type="ECO:0000259" key="2">
    <source>
        <dbReference type="Pfam" id="PF02582"/>
    </source>
</evidence>
<keyword evidence="1" id="KW-0812">Transmembrane</keyword>
<feature type="transmembrane region" description="Helical" evidence="1">
    <location>
        <begin position="249"/>
        <end position="268"/>
    </location>
</feature>
<feature type="domain" description="DUF155" evidence="2">
    <location>
        <begin position="55"/>
        <end position="225"/>
    </location>
</feature>
<evidence type="ECO:0000313" key="3">
    <source>
        <dbReference type="EMBL" id="PIW36601.1"/>
    </source>
</evidence>
<keyword evidence="1" id="KW-0472">Membrane</keyword>
<proteinExistence type="predicted"/>
<comment type="caution">
    <text evidence="3">The sequence shown here is derived from an EMBL/GenBank/DDBJ whole genome shotgun (WGS) entry which is preliminary data.</text>
</comment>
<reference evidence="3 4" key="1">
    <citation type="submission" date="2017-09" db="EMBL/GenBank/DDBJ databases">
        <title>Depth-based differentiation of microbial function through sediment-hosted aquifers and enrichment of novel symbionts in the deep terrestrial subsurface.</title>
        <authorList>
            <person name="Probst A.J."/>
            <person name="Ladd B."/>
            <person name="Jarett J.K."/>
            <person name="Geller-Mcgrath D.E."/>
            <person name="Sieber C.M."/>
            <person name="Emerson J.B."/>
            <person name="Anantharaman K."/>
            <person name="Thomas B.C."/>
            <person name="Malmstrom R."/>
            <person name="Stieglmeier M."/>
            <person name="Klingl A."/>
            <person name="Woyke T."/>
            <person name="Ryan C.M."/>
            <person name="Banfield J.F."/>
        </authorList>
    </citation>
    <scope>NUCLEOTIDE SEQUENCE [LARGE SCALE GENOMIC DNA]</scope>
    <source>
        <strain evidence="3">CG15_BIG_FIL_POST_REV_8_21_14_020_45_12</strain>
    </source>
</reference>
<dbReference type="Proteomes" id="UP000230292">
    <property type="component" value="Unassembled WGS sequence"/>
</dbReference>
<keyword evidence="1" id="KW-1133">Transmembrane helix</keyword>
<dbReference type="InterPro" id="IPR003734">
    <property type="entry name" value="DUF155"/>
</dbReference>
<gene>
    <name evidence="3" type="ORF">COW24_04555</name>
</gene>
<name>A0A2M7H2Z8_9BACT</name>
<accession>A0A2M7H2Z8</accession>